<keyword evidence="12" id="KW-1185">Reference proteome</keyword>
<dbReference type="Pfam" id="PF05108">
    <property type="entry name" value="T7SS_ESX1_EccB"/>
    <property type="match status" value="1"/>
</dbReference>
<evidence type="ECO:0000256" key="4">
    <source>
        <dbReference type="ARBA" id="ARBA00022692"/>
    </source>
</evidence>
<dbReference type="Gene3D" id="3.30.2390.20">
    <property type="entry name" value="Type VII secretion system EccB, repeat 1 domain"/>
    <property type="match status" value="1"/>
</dbReference>
<dbReference type="InterPro" id="IPR042485">
    <property type="entry name" value="T7SS_EccB_R3"/>
</dbReference>
<evidence type="ECO:0000256" key="3">
    <source>
        <dbReference type="ARBA" id="ARBA00022475"/>
    </source>
</evidence>
<dbReference type="InterPro" id="IPR007795">
    <property type="entry name" value="T7SS_EccB"/>
</dbReference>
<dbReference type="PANTHER" id="PTHR40765:SF2">
    <property type="entry name" value="ESX-2 SECRETION SYSTEM ATPASE ECCB2"/>
    <property type="match status" value="1"/>
</dbReference>
<evidence type="ECO:0000313" key="11">
    <source>
        <dbReference type="EMBL" id="MBY8877400.1"/>
    </source>
</evidence>
<dbReference type="EMBL" id="JAINZZ010000005">
    <property type="protein sequence ID" value="MBY8877400.1"/>
    <property type="molecule type" value="Genomic_DNA"/>
</dbReference>
<dbReference type="Proteomes" id="UP000778578">
    <property type="component" value="Unassembled WGS sequence"/>
</dbReference>
<evidence type="ECO:0000256" key="9">
    <source>
        <dbReference type="ARBA" id="ARBA00023136"/>
    </source>
</evidence>
<keyword evidence="8 10" id="KW-1133">Transmembrane helix</keyword>
<comment type="caution">
    <text evidence="11">The sequence shown here is derived from an EMBL/GenBank/DDBJ whole genome shotgun (WGS) entry which is preliminary data.</text>
</comment>
<keyword evidence="9 10" id="KW-0472">Membrane</keyword>
<keyword evidence="4 10" id="KW-0812">Transmembrane</keyword>
<comment type="subcellular location">
    <subcellularLocation>
        <location evidence="1">Cell membrane</location>
        <topology evidence="1">Single-pass membrane protein</topology>
    </subcellularLocation>
</comment>
<evidence type="ECO:0000313" key="12">
    <source>
        <dbReference type="Proteomes" id="UP000778578"/>
    </source>
</evidence>
<keyword evidence="7" id="KW-0067">ATP-binding</keyword>
<protein>
    <submittedName>
        <fullName evidence="11">Type VII secretion protein EccB</fullName>
    </submittedName>
</protein>
<proteinExistence type="inferred from homology"/>
<keyword evidence="3" id="KW-1003">Cell membrane</keyword>
<dbReference type="InterPro" id="IPR044857">
    <property type="entry name" value="T7SS_EccB_R1"/>
</dbReference>
<evidence type="ECO:0000256" key="1">
    <source>
        <dbReference type="ARBA" id="ARBA00004162"/>
    </source>
</evidence>
<name>A0ABS7Q2P1_9ACTN</name>
<comment type="similarity">
    <text evidence="2">Belongs to the EccB family.</text>
</comment>
<evidence type="ECO:0000256" key="7">
    <source>
        <dbReference type="ARBA" id="ARBA00022840"/>
    </source>
</evidence>
<dbReference type="NCBIfam" id="TIGR03919">
    <property type="entry name" value="T7SS_EccB"/>
    <property type="match status" value="1"/>
</dbReference>
<evidence type="ECO:0000256" key="6">
    <source>
        <dbReference type="ARBA" id="ARBA00022801"/>
    </source>
</evidence>
<dbReference type="Gene3D" id="2.40.50.910">
    <property type="entry name" value="Type VII secretion system EccB, repeat 3 domain"/>
    <property type="match status" value="1"/>
</dbReference>
<gene>
    <name evidence="11" type="primary">eccB</name>
    <name evidence="11" type="ORF">K7862_07060</name>
</gene>
<organism evidence="11 12">
    <name type="scientific">Actinacidiphila acidipaludis</name>
    <dbReference type="NCBI Taxonomy" id="2873382"/>
    <lineage>
        <taxon>Bacteria</taxon>
        <taxon>Bacillati</taxon>
        <taxon>Actinomycetota</taxon>
        <taxon>Actinomycetes</taxon>
        <taxon>Kitasatosporales</taxon>
        <taxon>Streptomycetaceae</taxon>
        <taxon>Actinacidiphila</taxon>
    </lineage>
</organism>
<evidence type="ECO:0000256" key="2">
    <source>
        <dbReference type="ARBA" id="ARBA00008149"/>
    </source>
</evidence>
<accession>A0ABS7Q2P1</accession>
<keyword evidence="6" id="KW-0378">Hydrolase</keyword>
<evidence type="ECO:0000256" key="10">
    <source>
        <dbReference type="SAM" id="Phobius"/>
    </source>
</evidence>
<evidence type="ECO:0000256" key="5">
    <source>
        <dbReference type="ARBA" id="ARBA00022741"/>
    </source>
</evidence>
<feature type="transmembrane region" description="Helical" evidence="10">
    <location>
        <begin position="40"/>
        <end position="61"/>
    </location>
</feature>
<sequence>MQTRRDQVQAHRFVVSRLTSGLLRNDPDVPEGPNTRTNRALAFGGALGAVVAAGFLVFGFVSPGGSDAWKQPGTLIVEQGTGNRYLYDGTLRPVRNYASARLIAGSGLTVHTVPRSTLAPVPRGGPVGIAGAPDGLPPAARLGTGAWQVCASTRTTDSGGTAPETSLTVDGVRSGGGLGAGQALLVNGPDGTSYLLWRGNRFRLSSGTSTADALGYGTAAALPVSAAFLDAVPAGADLAPPDVPGKGTPGPALDGLATRVGQVFLVRAPGAAKQYYLLQRAGLVPVSTTQAALELAAPDERSAAYAGSAPTAVPIAADALSSALVRGGTAGPGDAAQALPQTPPALVPVDAGQAACVRLDPAAPADGDSTGTGARISLSVTPAAGLGAGTAGGAGGDTTGVQAHAAAACLPVDAVLVPPSGGALVRALGAGGGPVGTTTYLVADDGVKYLVPDAQAAGALGYDLAAARGVPAPLLAMLPTGPDLSPRDALAGRAETTGGGACTGGTGTVGSMAGGAGGS</sequence>
<dbReference type="RefSeq" id="WP_222961538.1">
    <property type="nucleotide sequence ID" value="NZ_JAINZZ010000005.1"/>
</dbReference>
<dbReference type="PANTHER" id="PTHR40765">
    <property type="entry name" value="ESX-2 SECRETION SYSTEM ATPASE ECCB2"/>
    <property type="match status" value="1"/>
</dbReference>
<reference evidence="11 12" key="1">
    <citation type="submission" date="2021-08" db="EMBL/GenBank/DDBJ databases">
        <title>WGS of actinomycetes from Thailand.</title>
        <authorList>
            <person name="Thawai C."/>
        </authorList>
    </citation>
    <scope>NUCLEOTIDE SEQUENCE [LARGE SCALE GENOMIC DNA]</scope>
    <source>
        <strain evidence="11 12">PLK6-54</strain>
    </source>
</reference>
<keyword evidence="5" id="KW-0547">Nucleotide-binding</keyword>
<evidence type="ECO:0000256" key="8">
    <source>
        <dbReference type="ARBA" id="ARBA00022989"/>
    </source>
</evidence>